<sequence>MICNVKVSIQDQIHEFSCAIRLRQGEVVPLMVNGVIYSALVIESSTVCDSDLPSLDYMYLNALRQSYMQYAFEA</sequence>
<organism evidence="1 2">
    <name type="scientific">Vibrio xiamenensis</name>
    <dbReference type="NCBI Taxonomy" id="861298"/>
    <lineage>
        <taxon>Bacteria</taxon>
        <taxon>Pseudomonadati</taxon>
        <taxon>Pseudomonadota</taxon>
        <taxon>Gammaproteobacteria</taxon>
        <taxon>Vibrionales</taxon>
        <taxon>Vibrionaceae</taxon>
        <taxon>Vibrio</taxon>
    </lineage>
</organism>
<dbReference type="AlphaFoldDB" id="A0A1G8CG01"/>
<accession>A0A1G8CG01</accession>
<protein>
    <submittedName>
        <fullName evidence="1">Uncharacterized protein</fullName>
    </submittedName>
</protein>
<name>A0A1G8CG01_9VIBR</name>
<evidence type="ECO:0000313" key="2">
    <source>
        <dbReference type="Proteomes" id="UP000198854"/>
    </source>
</evidence>
<dbReference type="EMBL" id="FNDD01000016">
    <property type="protein sequence ID" value="SDH44395.1"/>
    <property type="molecule type" value="Genomic_DNA"/>
</dbReference>
<gene>
    <name evidence="1" type="ORF">SAMN04488136_11649</name>
</gene>
<proteinExistence type="predicted"/>
<dbReference type="Proteomes" id="UP000198854">
    <property type="component" value="Unassembled WGS sequence"/>
</dbReference>
<reference evidence="1 2" key="1">
    <citation type="submission" date="2016-10" db="EMBL/GenBank/DDBJ databases">
        <authorList>
            <person name="de Groot N.N."/>
        </authorList>
    </citation>
    <scope>NUCLEOTIDE SEQUENCE [LARGE SCALE GENOMIC DNA]</scope>
    <source>
        <strain evidence="1 2">CGMCC 1.10228</strain>
    </source>
</reference>
<keyword evidence="2" id="KW-1185">Reference proteome</keyword>
<evidence type="ECO:0000313" key="1">
    <source>
        <dbReference type="EMBL" id="SDH44395.1"/>
    </source>
</evidence>